<comment type="caution">
    <text evidence="1">The sequence shown here is derived from an EMBL/GenBank/DDBJ whole genome shotgun (WGS) entry which is preliminary data.</text>
</comment>
<protein>
    <submittedName>
        <fullName evidence="1">Uncharacterized protein</fullName>
    </submittedName>
</protein>
<reference evidence="1" key="1">
    <citation type="submission" date="2023-07" db="EMBL/GenBank/DDBJ databases">
        <authorList>
            <consortium name="AG Swart"/>
            <person name="Singh M."/>
            <person name="Singh A."/>
            <person name="Seah K."/>
            <person name="Emmerich C."/>
        </authorList>
    </citation>
    <scope>NUCLEOTIDE SEQUENCE</scope>
    <source>
        <strain evidence="1">DP1</strain>
    </source>
</reference>
<keyword evidence="2" id="KW-1185">Reference proteome</keyword>
<dbReference type="AlphaFoldDB" id="A0AAD1U8N7"/>
<accession>A0AAD1U8N7</accession>
<gene>
    <name evidence="1" type="ORF">ECRASSUSDP1_LOCUS3523</name>
</gene>
<proteinExistence type="predicted"/>
<dbReference type="Proteomes" id="UP001295684">
    <property type="component" value="Unassembled WGS sequence"/>
</dbReference>
<name>A0AAD1U8N7_EUPCR</name>
<organism evidence="1 2">
    <name type="scientific">Euplotes crassus</name>
    <dbReference type="NCBI Taxonomy" id="5936"/>
    <lineage>
        <taxon>Eukaryota</taxon>
        <taxon>Sar</taxon>
        <taxon>Alveolata</taxon>
        <taxon>Ciliophora</taxon>
        <taxon>Intramacronucleata</taxon>
        <taxon>Spirotrichea</taxon>
        <taxon>Hypotrichia</taxon>
        <taxon>Euplotida</taxon>
        <taxon>Euplotidae</taxon>
        <taxon>Moneuplotes</taxon>
    </lineage>
</organism>
<sequence>MFDPKHVCDENLSDELLSEDVSSSKVKISDKIIVNMERKSISWRKGDTERKLSNCSLESKPNTSASFLTIFESKTDKRERFTIDDKPHESLDFTILEDKKHNTNLLKPQRSLKKDISHLLRLAAAIRKEKENLNIKENIKMEHIPSSEDFSCCRTITMKDLNPYASWCHN</sequence>
<dbReference type="EMBL" id="CAMPGE010003369">
    <property type="protein sequence ID" value="CAI2362201.1"/>
    <property type="molecule type" value="Genomic_DNA"/>
</dbReference>
<evidence type="ECO:0000313" key="2">
    <source>
        <dbReference type="Proteomes" id="UP001295684"/>
    </source>
</evidence>
<evidence type="ECO:0000313" key="1">
    <source>
        <dbReference type="EMBL" id="CAI2362201.1"/>
    </source>
</evidence>